<protein>
    <submittedName>
        <fullName evidence="1">Uncharacterized protein</fullName>
    </submittedName>
</protein>
<keyword evidence="2" id="KW-1185">Reference proteome</keyword>
<dbReference type="Proteomes" id="UP001058974">
    <property type="component" value="Chromosome 6"/>
</dbReference>
<comment type="caution">
    <text evidence="1">The sequence shown here is derived from an EMBL/GenBank/DDBJ whole genome shotgun (WGS) entry which is preliminary data.</text>
</comment>
<evidence type="ECO:0000313" key="1">
    <source>
        <dbReference type="EMBL" id="KAI5393336.1"/>
    </source>
</evidence>
<evidence type="ECO:0000313" key="2">
    <source>
        <dbReference type="Proteomes" id="UP001058974"/>
    </source>
</evidence>
<dbReference type="AlphaFoldDB" id="A0A9D5A2V4"/>
<dbReference type="Gramene" id="Psat06G0045400-T1">
    <property type="protein sequence ID" value="KAI5393336.1"/>
    <property type="gene ID" value="KIW84_060454"/>
</dbReference>
<organism evidence="1 2">
    <name type="scientific">Pisum sativum</name>
    <name type="common">Garden pea</name>
    <name type="synonym">Lathyrus oleraceus</name>
    <dbReference type="NCBI Taxonomy" id="3888"/>
    <lineage>
        <taxon>Eukaryota</taxon>
        <taxon>Viridiplantae</taxon>
        <taxon>Streptophyta</taxon>
        <taxon>Embryophyta</taxon>
        <taxon>Tracheophyta</taxon>
        <taxon>Spermatophyta</taxon>
        <taxon>Magnoliopsida</taxon>
        <taxon>eudicotyledons</taxon>
        <taxon>Gunneridae</taxon>
        <taxon>Pentapetalae</taxon>
        <taxon>rosids</taxon>
        <taxon>fabids</taxon>
        <taxon>Fabales</taxon>
        <taxon>Fabaceae</taxon>
        <taxon>Papilionoideae</taxon>
        <taxon>50 kb inversion clade</taxon>
        <taxon>NPAAA clade</taxon>
        <taxon>Hologalegina</taxon>
        <taxon>IRL clade</taxon>
        <taxon>Fabeae</taxon>
        <taxon>Lathyrus</taxon>
    </lineage>
</organism>
<dbReference type="EMBL" id="JAMSHJ010000006">
    <property type="protein sequence ID" value="KAI5393336.1"/>
    <property type="molecule type" value="Genomic_DNA"/>
</dbReference>
<gene>
    <name evidence="1" type="ORF">KIW84_060454</name>
</gene>
<proteinExistence type="predicted"/>
<sequence>MFPSSKSTPVSVPSGLSSGSSVPISLFCSSPPTQVPVSLVSMSTKSSPLVSEDTSFPSSSTIIVVPAPSIHPLNTHAMTTRARHGKYIRDLLLKTNMASTKGIISHMAYSTKLSKVGSAQVSDPTHFRFEVGALQYAIVTRPVISFAVNKTGPLTQMTGVPLLGPAFS</sequence>
<accession>A0A9D5A2V4</accession>
<reference evidence="1 2" key="1">
    <citation type="journal article" date="2022" name="Nat. Genet.">
        <title>Improved pea reference genome and pan-genome highlight genomic features and evolutionary characteristics.</title>
        <authorList>
            <person name="Yang T."/>
            <person name="Liu R."/>
            <person name="Luo Y."/>
            <person name="Hu S."/>
            <person name="Wang D."/>
            <person name="Wang C."/>
            <person name="Pandey M.K."/>
            <person name="Ge S."/>
            <person name="Xu Q."/>
            <person name="Li N."/>
            <person name="Li G."/>
            <person name="Huang Y."/>
            <person name="Saxena R.K."/>
            <person name="Ji Y."/>
            <person name="Li M."/>
            <person name="Yan X."/>
            <person name="He Y."/>
            <person name="Liu Y."/>
            <person name="Wang X."/>
            <person name="Xiang C."/>
            <person name="Varshney R.K."/>
            <person name="Ding H."/>
            <person name="Gao S."/>
            <person name="Zong X."/>
        </authorList>
    </citation>
    <scope>NUCLEOTIDE SEQUENCE [LARGE SCALE GENOMIC DNA]</scope>
    <source>
        <strain evidence="1 2">cv. Zhongwan 6</strain>
    </source>
</reference>
<name>A0A9D5A2V4_PEA</name>